<dbReference type="InterPro" id="IPR005158">
    <property type="entry name" value="BTAD"/>
</dbReference>
<dbReference type="RefSeq" id="WP_313764849.1">
    <property type="nucleotide sequence ID" value="NZ_BAAAVH010000021.1"/>
</dbReference>
<dbReference type="InterPro" id="IPR036388">
    <property type="entry name" value="WH-like_DNA-bd_sf"/>
</dbReference>
<dbReference type="SMART" id="SM01043">
    <property type="entry name" value="BTAD"/>
    <property type="match status" value="1"/>
</dbReference>
<dbReference type="InterPro" id="IPR011990">
    <property type="entry name" value="TPR-like_helical_dom_sf"/>
</dbReference>
<gene>
    <name evidence="9" type="ORF">ACFP0N_34925</name>
</gene>
<evidence type="ECO:0000256" key="6">
    <source>
        <dbReference type="PROSITE-ProRule" id="PRU01091"/>
    </source>
</evidence>
<proteinExistence type="inferred from homology"/>
<evidence type="ECO:0000256" key="7">
    <source>
        <dbReference type="SAM" id="MobiDB-lite"/>
    </source>
</evidence>
<dbReference type="SUPFAM" id="SSF48452">
    <property type="entry name" value="TPR-like"/>
    <property type="match status" value="1"/>
</dbReference>
<dbReference type="Pfam" id="PF03704">
    <property type="entry name" value="BTAD"/>
    <property type="match status" value="1"/>
</dbReference>
<keyword evidence="2" id="KW-0902">Two-component regulatory system</keyword>
<reference evidence="10" key="1">
    <citation type="journal article" date="2019" name="Int. J. Syst. Evol. Microbiol.">
        <title>The Global Catalogue of Microorganisms (GCM) 10K type strain sequencing project: providing services to taxonomists for standard genome sequencing and annotation.</title>
        <authorList>
            <consortium name="The Broad Institute Genomics Platform"/>
            <consortium name="The Broad Institute Genome Sequencing Center for Infectious Disease"/>
            <person name="Wu L."/>
            <person name="Ma J."/>
        </authorList>
    </citation>
    <scope>NUCLEOTIDE SEQUENCE [LARGE SCALE GENOMIC DNA]</scope>
    <source>
        <strain evidence="10">CGMCC 4.1469</strain>
    </source>
</reference>
<name>A0ABW1F708_9ACTN</name>
<keyword evidence="5" id="KW-0804">Transcription</keyword>
<comment type="caution">
    <text evidence="9">The sequence shown here is derived from an EMBL/GenBank/DDBJ whole genome shotgun (WGS) entry which is preliminary data.</text>
</comment>
<keyword evidence="4 6" id="KW-0238">DNA-binding</keyword>
<sequence length="685" mass="72936">MEFLVLGALEARRAGEPVDVRGMRQQRLLALLLLNANRVVPMDVLVDELWEDPPLSARPQVHNAIRDLRRILSGAHECRLVTVDVGYRLVVPEGALDAHNFTSRVREARTAEREGRLADTVRLLQSAVDLWRGDAFAGIHCPAVTGAAVKLNEQRLTATEDLMALRLKAGESSSLVGELHALLAEYPLRDSLRGSLMTALCRSGRQADALAVYDEGRRFLANELGLEPGPRLRELQAEILADAPGVHGAAVRSSGARAFDDRAPGAVPALAGPAAEAGSRNAPSPGSPGPDGRHALPAAPAAPAPAADSHRNYLPHDLTDFTGRTAELAAVLGAVAQAPAGAPLMVAVDGMGGVGKTTLAVHVAHRVTPDYPDGQYFVGLHGFSESRPPLPPEQALGALLLAAGVPPKSIPGSLEERSALWRSTLAGRRCLVVLDDAADTAQVRPLLPGTGGTLVLVTSRRKLTALDGALPVCLDVLPPADAAGLFGRIVGEQRAGREPAKVAEAVDLCGYLPLAVRIAATRLRDRPAWAVADLVDRLSTTPQRARCLQTAERDLMALLRASYQHLDREQRRFSRLISLHPSPSFDIDHAAAVTGLPADEVECYVDVLFENNLVRLDAPARFSFHRLIRDCTRDLLVECAAAGFAPEGFTPEGFVPEGFTPEGRALDALVPEAEPVGRLVSLDAA</sequence>
<dbReference type="InterPro" id="IPR027417">
    <property type="entry name" value="P-loop_NTPase"/>
</dbReference>
<dbReference type="SUPFAM" id="SSF46894">
    <property type="entry name" value="C-terminal effector domain of the bipartite response regulators"/>
    <property type="match status" value="1"/>
</dbReference>
<evidence type="ECO:0000256" key="2">
    <source>
        <dbReference type="ARBA" id="ARBA00023012"/>
    </source>
</evidence>
<organism evidence="9 10">
    <name type="scientific">Kitasatospora aburaviensis</name>
    <dbReference type="NCBI Taxonomy" id="67265"/>
    <lineage>
        <taxon>Bacteria</taxon>
        <taxon>Bacillati</taxon>
        <taxon>Actinomycetota</taxon>
        <taxon>Actinomycetes</taxon>
        <taxon>Kitasatosporales</taxon>
        <taxon>Streptomycetaceae</taxon>
        <taxon>Kitasatospora</taxon>
    </lineage>
</organism>
<evidence type="ECO:0000256" key="1">
    <source>
        <dbReference type="ARBA" id="ARBA00005820"/>
    </source>
</evidence>
<dbReference type="SUPFAM" id="SSF52540">
    <property type="entry name" value="P-loop containing nucleoside triphosphate hydrolases"/>
    <property type="match status" value="1"/>
</dbReference>
<evidence type="ECO:0000256" key="4">
    <source>
        <dbReference type="ARBA" id="ARBA00023125"/>
    </source>
</evidence>
<accession>A0ABW1F708</accession>
<dbReference type="Proteomes" id="UP001596067">
    <property type="component" value="Unassembled WGS sequence"/>
</dbReference>
<keyword evidence="3" id="KW-0805">Transcription regulation</keyword>
<feature type="compositionally biased region" description="Low complexity" evidence="7">
    <location>
        <begin position="264"/>
        <end position="278"/>
    </location>
</feature>
<dbReference type="PANTHER" id="PTHR35807:SF1">
    <property type="entry name" value="TRANSCRIPTIONAL REGULATOR REDD"/>
    <property type="match status" value="1"/>
</dbReference>
<dbReference type="Gene3D" id="1.25.40.10">
    <property type="entry name" value="Tetratricopeptide repeat domain"/>
    <property type="match status" value="1"/>
</dbReference>
<evidence type="ECO:0000256" key="3">
    <source>
        <dbReference type="ARBA" id="ARBA00023015"/>
    </source>
</evidence>
<dbReference type="CDD" id="cd15831">
    <property type="entry name" value="BTAD"/>
    <property type="match status" value="1"/>
</dbReference>
<dbReference type="InterPro" id="IPR016032">
    <property type="entry name" value="Sig_transdc_resp-reg_C-effctor"/>
</dbReference>
<evidence type="ECO:0000256" key="5">
    <source>
        <dbReference type="ARBA" id="ARBA00023163"/>
    </source>
</evidence>
<dbReference type="EMBL" id="JBHSOD010000074">
    <property type="protein sequence ID" value="MFC5890162.1"/>
    <property type="molecule type" value="Genomic_DNA"/>
</dbReference>
<evidence type="ECO:0000313" key="10">
    <source>
        <dbReference type="Proteomes" id="UP001596067"/>
    </source>
</evidence>
<dbReference type="Gene3D" id="3.40.50.300">
    <property type="entry name" value="P-loop containing nucleotide triphosphate hydrolases"/>
    <property type="match status" value="1"/>
</dbReference>
<evidence type="ECO:0000313" key="9">
    <source>
        <dbReference type="EMBL" id="MFC5890162.1"/>
    </source>
</evidence>
<dbReference type="Gene3D" id="1.10.10.10">
    <property type="entry name" value="Winged helix-like DNA-binding domain superfamily/Winged helix DNA-binding domain"/>
    <property type="match status" value="1"/>
</dbReference>
<dbReference type="PROSITE" id="PS51755">
    <property type="entry name" value="OMPR_PHOB"/>
    <property type="match status" value="1"/>
</dbReference>
<dbReference type="SMART" id="SM00862">
    <property type="entry name" value="Trans_reg_C"/>
    <property type="match status" value="1"/>
</dbReference>
<protein>
    <submittedName>
        <fullName evidence="9">BTAD domain-containing putative transcriptional regulator</fullName>
    </submittedName>
</protein>
<dbReference type="InterPro" id="IPR001867">
    <property type="entry name" value="OmpR/PhoB-type_DNA-bd"/>
</dbReference>
<feature type="DNA-binding region" description="OmpR/PhoB-type" evidence="6">
    <location>
        <begin position="1"/>
        <end position="91"/>
    </location>
</feature>
<dbReference type="PRINTS" id="PR00364">
    <property type="entry name" value="DISEASERSIST"/>
</dbReference>
<feature type="compositionally biased region" description="Low complexity" evidence="7">
    <location>
        <begin position="295"/>
        <end position="307"/>
    </location>
</feature>
<dbReference type="InterPro" id="IPR051677">
    <property type="entry name" value="AfsR-DnrI-RedD_regulator"/>
</dbReference>
<feature type="region of interest" description="Disordered" evidence="7">
    <location>
        <begin position="262"/>
        <end position="318"/>
    </location>
</feature>
<keyword evidence="10" id="KW-1185">Reference proteome</keyword>
<dbReference type="PANTHER" id="PTHR35807">
    <property type="entry name" value="TRANSCRIPTIONAL REGULATOR REDD-RELATED"/>
    <property type="match status" value="1"/>
</dbReference>
<evidence type="ECO:0000259" key="8">
    <source>
        <dbReference type="PROSITE" id="PS51755"/>
    </source>
</evidence>
<feature type="domain" description="OmpR/PhoB-type" evidence="8">
    <location>
        <begin position="1"/>
        <end position="91"/>
    </location>
</feature>
<dbReference type="Pfam" id="PF00486">
    <property type="entry name" value="Trans_reg_C"/>
    <property type="match status" value="1"/>
</dbReference>
<comment type="similarity">
    <text evidence="1">Belongs to the AfsR/DnrI/RedD regulatory family.</text>
</comment>